<dbReference type="Pfam" id="PF13807">
    <property type="entry name" value="GNVR"/>
    <property type="match status" value="1"/>
</dbReference>
<evidence type="ECO:0000256" key="6">
    <source>
        <dbReference type="SAM" id="Coils"/>
    </source>
</evidence>
<keyword evidence="6" id="KW-0175">Coiled coil</keyword>
<dbReference type="RefSeq" id="WP_012469569.1">
    <property type="nucleotide sequence ID" value="NC_010814.1"/>
</dbReference>
<feature type="domain" description="Polysaccharide chain length determinant N-terminal" evidence="8">
    <location>
        <begin position="22"/>
        <end position="120"/>
    </location>
</feature>
<feature type="transmembrane region" description="Helical" evidence="7">
    <location>
        <begin position="360"/>
        <end position="379"/>
    </location>
</feature>
<gene>
    <name evidence="10" type="ordered locus">Glov_1511</name>
</gene>
<dbReference type="InterPro" id="IPR032807">
    <property type="entry name" value="GNVR"/>
</dbReference>
<comment type="subcellular location">
    <subcellularLocation>
        <location evidence="1">Cell membrane</location>
        <topology evidence="1">Multi-pass membrane protein</topology>
    </subcellularLocation>
</comment>
<evidence type="ECO:0000313" key="11">
    <source>
        <dbReference type="Proteomes" id="UP000002420"/>
    </source>
</evidence>
<dbReference type="Proteomes" id="UP000002420">
    <property type="component" value="Chromosome"/>
</dbReference>
<dbReference type="InterPro" id="IPR050445">
    <property type="entry name" value="Bact_polysacc_biosynth/exp"/>
</dbReference>
<evidence type="ECO:0000313" key="10">
    <source>
        <dbReference type="EMBL" id="ACD95227.1"/>
    </source>
</evidence>
<dbReference type="InterPro" id="IPR003856">
    <property type="entry name" value="LPS_length_determ_N"/>
</dbReference>
<sequence>MSQTDPPPKKSIHTTPYPVEGEINLLDLLLVLAKRWRMIIGVPFVVAAITAIITLFMPNIYTAKTMIIPSEDSSSGMGALMAQLGGLVTMAGGPLGGKTTADLYVTMLKSETVKDPIIDKFKLMEKYEAKLRSNVYLTLDGATAINLGKKDGVITVSFSDEDPKLAAAIANEYVDQLGKLSAQLNMTGATNNRRFLEKQITETKADLSKAEEELKIFQSKNKSISVPDQAKATIEGVAQLRAQLAVKEVELGTLQRQFTDNSQEVKSVKAAVAQLRGQIASLEGKGNSSSAIPQLGAVPQLGQDYLRLMREFKIQEAVLEMLTKQYEMAQVSEAKDTAPFQLLEKAKVPERKSKPKRAQIVILAAFATGFLMVLLAFLLNFVEQMRPEDRTRLLALQEHFPWLSSLFTALQARITAVTRKRT</sequence>
<keyword evidence="11" id="KW-1185">Reference proteome</keyword>
<evidence type="ECO:0000256" key="4">
    <source>
        <dbReference type="ARBA" id="ARBA00022989"/>
    </source>
</evidence>
<evidence type="ECO:0000259" key="8">
    <source>
        <dbReference type="Pfam" id="PF02706"/>
    </source>
</evidence>
<evidence type="ECO:0000256" key="3">
    <source>
        <dbReference type="ARBA" id="ARBA00022692"/>
    </source>
</evidence>
<dbReference type="STRING" id="398767.Glov_1511"/>
<accession>B3E8V9</accession>
<feature type="transmembrane region" description="Helical" evidence="7">
    <location>
        <begin position="36"/>
        <end position="57"/>
    </location>
</feature>
<dbReference type="HOGENOM" id="CLU_051175_1_0_7"/>
<keyword evidence="3 7" id="KW-0812">Transmembrane</keyword>
<keyword evidence="4 7" id="KW-1133">Transmembrane helix</keyword>
<dbReference type="PANTHER" id="PTHR32309">
    <property type="entry name" value="TYROSINE-PROTEIN KINASE"/>
    <property type="match status" value="1"/>
</dbReference>
<dbReference type="EMBL" id="CP001089">
    <property type="protein sequence ID" value="ACD95227.1"/>
    <property type="molecule type" value="Genomic_DNA"/>
</dbReference>
<dbReference type="KEGG" id="glo:Glov_1511"/>
<evidence type="ECO:0000256" key="5">
    <source>
        <dbReference type="ARBA" id="ARBA00023136"/>
    </source>
</evidence>
<reference evidence="10 11" key="1">
    <citation type="submission" date="2008-05" db="EMBL/GenBank/DDBJ databases">
        <title>Complete sequence of chromosome of Geobacter lovleyi SZ.</title>
        <authorList>
            <consortium name="US DOE Joint Genome Institute"/>
            <person name="Lucas S."/>
            <person name="Copeland A."/>
            <person name="Lapidus A."/>
            <person name="Glavina del Rio T."/>
            <person name="Dalin E."/>
            <person name="Tice H."/>
            <person name="Bruce D."/>
            <person name="Goodwin L."/>
            <person name="Pitluck S."/>
            <person name="Chertkov O."/>
            <person name="Meincke L."/>
            <person name="Brettin T."/>
            <person name="Detter J.C."/>
            <person name="Han C."/>
            <person name="Tapia R."/>
            <person name="Kuske C.R."/>
            <person name="Schmutz J."/>
            <person name="Larimer F."/>
            <person name="Land M."/>
            <person name="Hauser L."/>
            <person name="Kyrpides N."/>
            <person name="Mikhailova N."/>
            <person name="Sung Y."/>
            <person name="Fletcher K.E."/>
            <person name="Ritalahti K.M."/>
            <person name="Loeffler F.E."/>
            <person name="Richardson P."/>
        </authorList>
    </citation>
    <scope>NUCLEOTIDE SEQUENCE [LARGE SCALE GENOMIC DNA]</scope>
    <source>
        <strain evidence="11">ATCC BAA-1151 / DSM 17278 / SZ</strain>
    </source>
</reference>
<dbReference type="Gene3D" id="1.10.287.1490">
    <property type="match status" value="1"/>
</dbReference>
<evidence type="ECO:0000256" key="2">
    <source>
        <dbReference type="ARBA" id="ARBA00022475"/>
    </source>
</evidence>
<dbReference type="Pfam" id="PF02706">
    <property type="entry name" value="Wzz"/>
    <property type="match status" value="1"/>
</dbReference>
<dbReference type="GO" id="GO:0004713">
    <property type="term" value="F:protein tyrosine kinase activity"/>
    <property type="evidence" value="ECO:0007669"/>
    <property type="project" value="TreeGrafter"/>
</dbReference>
<dbReference type="OrthoDB" id="8884120at2"/>
<keyword evidence="2" id="KW-1003">Cell membrane</keyword>
<dbReference type="GO" id="GO:0005886">
    <property type="term" value="C:plasma membrane"/>
    <property type="evidence" value="ECO:0007669"/>
    <property type="project" value="UniProtKB-SubCell"/>
</dbReference>
<organism evidence="10 11">
    <name type="scientific">Trichlorobacter lovleyi (strain ATCC BAA-1151 / DSM 17278 / SZ)</name>
    <name type="common">Geobacter lovleyi</name>
    <dbReference type="NCBI Taxonomy" id="398767"/>
    <lineage>
        <taxon>Bacteria</taxon>
        <taxon>Pseudomonadati</taxon>
        <taxon>Thermodesulfobacteriota</taxon>
        <taxon>Desulfuromonadia</taxon>
        <taxon>Geobacterales</taxon>
        <taxon>Geobacteraceae</taxon>
        <taxon>Trichlorobacter</taxon>
    </lineage>
</organism>
<proteinExistence type="predicted"/>
<dbReference type="eggNOG" id="COG3206">
    <property type="taxonomic scope" value="Bacteria"/>
</dbReference>
<evidence type="ECO:0000256" key="7">
    <source>
        <dbReference type="SAM" id="Phobius"/>
    </source>
</evidence>
<feature type="coiled-coil region" evidence="6">
    <location>
        <begin position="193"/>
        <end position="285"/>
    </location>
</feature>
<name>B3E8V9_TRIL1</name>
<evidence type="ECO:0000256" key="1">
    <source>
        <dbReference type="ARBA" id="ARBA00004651"/>
    </source>
</evidence>
<dbReference type="AlphaFoldDB" id="B3E8V9"/>
<protein>
    <submittedName>
        <fullName evidence="10">Lipopolysaccharide biosynthesis protein</fullName>
    </submittedName>
</protein>
<dbReference type="PANTHER" id="PTHR32309:SF13">
    <property type="entry name" value="FERRIC ENTEROBACTIN TRANSPORT PROTEIN FEPE"/>
    <property type="match status" value="1"/>
</dbReference>
<feature type="domain" description="Tyrosine-protein kinase G-rich" evidence="9">
    <location>
        <begin position="302"/>
        <end position="378"/>
    </location>
</feature>
<evidence type="ECO:0000259" key="9">
    <source>
        <dbReference type="Pfam" id="PF13807"/>
    </source>
</evidence>
<keyword evidence="5 7" id="KW-0472">Membrane</keyword>